<proteinExistence type="predicted"/>
<organism evidence="2 3">
    <name type="scientific">Catalinimonas alkaloidigena</name>
    <dbReference type="NCBI Taxonomy" id="1075417"/>
    <lineage>
        <taxon>Bacteria</taxon>
        <taxon>Pseudomonadati</taxon>
        <taxon>Bacteroidota</taxon>
        <taxon>Cytophagia</taxon>
        <taxon>Cytophagales</taxon>
        <taxon>Catalimonadaceae</taxon>
        <taxon>Catalinimonas</taxon>
    </lineage>
</organism>
<feature type="coiled-coil region" evidence="1">
    <location>
        <begin position="160"/>
        <end position="187"/>
    </location>
</feature>
<dbReference type="OrthoDB" id="877332at2"/>
<keyword evidence="3" id="KW-1185">Reference proteome</keyword>
<gene>
    <name evidence="2" type="ORF">SAMN05421823_102529</name>
</gene>
<evidence type="ECO:0000313" key="3">
    <source>
        <dbReference type="Proteomes" id="UP000198510"/>
    </source>
</evidence>
<accession>A0A1G9B6I1</accession>
<sequence length="191" mass="22501">MNIHRKPTDVEQVIAYMQQPATLTLTGKLQEKLERWDCCDNLIRQYGRYSTVVEMLMKKFGCSKATAYRDIQATEQVFGSINRTQKEYWRMILREMMLETRDLAKQNEDLRTMTAAEKNLMQLMQLDQQDPELPDYSELQPADITLGFFPELLKVELPEEKELKRQIAKLKEVKRKTNLNVDQLEEAKIIP</sequence>
<evidence type="ECO:0000313" key="2">
    <source>
        <dbReference type="EMBL" id="SDK35137.1"/>
    </source>
</evidence>
<name>A0A1G9B6I1_9BACT</name>
<protein>
    <submittedName>
        <fullName evidence="2">Uncharacterized protein</fullName>
    </submittedName>
</protein>
<dbReference type="Proteomes" id="UP000198510">
    <property type="component" value="Unassembled WGS sequence"/>
</dbReference>
<dbReference type="RefSeq" id="WP_089680258.1">
    <property type="nucleotide sequence ID" value="NZ_FNFO01000002.1"/>
</dbReference>
<evidence type="ECO:0000256" key="1">
    <source>
        <dbReference type="SAM" id="Coils"/>
    </source>
</evidence>
<reference evidence="2 3" key="1">
    <citation type="submission" date="2016-10" db="EMBL/GenBank/DDBJ databases">
        <authorList>
            <person name="de Groot N.N."/>
        </authorList>
    </citation>
    <scope>NUCLEOTIDE SEQUENCE [LARGE SCALE GENOMIC DNA]</scope>
    <source>
        <strain evidence="2 3">DSM 25186</strain>
    </source>
</reference>
<dbReference type="AlphaFoldDB" id="A0A1G9B6I1"/>
<dbReference type="EMBL" id="FNFO01000002">
    <property type="protein sequence ID" value="SDK35137.1"/>
    <property type="molecule type" value="Genomic_DNA"/>
</dbReference>
<dbReference type="STRING" id="1075417.SAMN05421823_102529"/>
<keyword evidence="1" id="KW-0175">Coiled coil</keyword>